<dbReference type="FunFam" id="3.30.450.90:FF:000001">
    <property type="entry name" value="Type II secretion system ATPase GspE"/>
    <property type="match status" value="1"/>
</dbReference>
<dbReference type="InterPro" id="IPR013369">
    <property type="entry name" value="T2SS_GspE"/>
</dbReference>
<keyword evidence="10" id="KW-0862">Zinc</keyword>
<comment type="cofactor">
    <cofactor evidence="1">
        <name>Zn(2+)</name>
        <dbReference type="ChEBI" id="CHEBI:29105"/>
    </cofactor>
</comment>
<dbReference type="GO" id="GO:0046872">
    <property type="term" value="F:metal ion binding"/>
    <property type="evidence" value="ECO:0007669"/>
    <property type="project" value="UniProtKB-KW"/>
</dbReference>
<evidence type="ECO:0000256" key="1">
    <source>
        <dbReference type="ARBA" id="ARBA00001947"/>
    </source>
</evidence>
<dbReference type="GO" id="GO:0005524">
    <property type="term" value="F:ATP binding"/>
    <property type="evidence" value="ECO:0007669"/>
    <property type="project" value="UniProtKB-UniRule"/>
</dbReference>
<dbReference type="GO" id="GO:0016887">
    <property type="term" value="F:ATP hydrolysis activity"/>
    <property type="evidence" value="ECO:0007669"/>
    <property type="project" value="TreeGrafter"/>
</dbReference>
<evidence type="ECO:0000256" key="6">
    <source>
        <dbReference type="ARBA" id="ARBA00022475"/>
    </source>
</evidence>
<dbReference type="EMBL" id="UGYN01000002">
    <property type="protein sequence ID" value="SUI68699.1"/>
    <property type="molecule type" value="Genomic_DNA"/>
</dbReference>
<reference evidence="18 19" key="1">
    <citation type="submission" date="2018-06" db="EMBL/GenBank/DDBJ databases">
        <authorList>
            <consortium name="Pathogen Informatics"/>
            <person name="Doyle S."/>
        </authorList>
    </citation>
    <scope>NUCLEOTIDE SEQUENCE [LARGE SCALE GENOMIC DNA]</scope>
    <source>
        <strain evidence="18 19">NCTC11544</strain>
    </source>
</reference>
<evidence type="ECO:0000256" key="8">
    <source>
        <dbReference type="ARBA" id="ARBA00022723"/>
    </source>
</evidence>
<dbReference type="InterPro" id="IPR003593">
    <property type="entry name" value="AAA+_ATPase"/>
</dbReference>
<name>A0A379ZWD0_9GAMM</name>
<keyword evidence="9 16" id="KW-0547">Nucleotide-binding</keyword>
<dbReference type="GO" id="GO:0015627">
    <property type="term" value="C:type II protein secretion system complex"/>
    <property type="evidence" value="ECO:0007669"/>
    <property type="project" value="UniProtKB-UniRule"/>
</dbReference>
<dbReference type="PANTHER" id="PTHR30258">
    <property type="entry name" value="TYPE II SECRETION SYSTEM PROTEIN GSPE-RELATED"/>
    <property type="match status" value="1"/>
</dbReference>
<evidence type="ECO:0000313" key="18">
    <source>
        <dbReference type="EMBL" id="SUI68699.1"/>
    </source>
</evidence>
<proteinExistence type="inferred from homology"/>
<keyword evidence="12 16" id="KW-0653">Protein transport</keyword>
<evidence type="ECO:0000259" key="17">
    <source>
        <dbReference type="PROSITE" id="PS00662"/>
    </source>
</evidence>
<dbReference type="InterPro" id="IPR027417">
    <property type="entry name" value="P-loop_NTPase"/>
</dbReference>
<dbReference type="Gene3D" id="3.30.450.90">
    <property type="match status" value="1"/>
</dbReference>
<evidence type="ECO:0000256" key="16">
    <source>
        <dbReference type="RuleBase" id="RU366070"/>
    </source>
</evidence>
<dbReference type="FunFam" id="3.40.50.300:FF:000398">
    <property type="entry name" value="Type IV pilus assembly ATPase PilB"/>
    <property type="match status" value="1"/>
</dbReference>
<dbReference type="GO" id="GO:0005886">
    <property type="term" value="C:plasma membrane"/>
    <property type="evidence" value="ECO:0007669"/>
    <property type="project" value="UniProtKB-SubCell"/>
</dbReference>
<comment type="subcellular location">
    <subcellularLocation>
        <location evidence="3 16">Cell inner membrane</location>
    </subcellularLocation>
</comment>
<feature type="domain" description="Bacterial type II secretion system protein E" evidence="17">
    <location>
        <begin position="309"/>
        <end position="323"/>
    </location>
</feature>
<evidence type="ECO:0000256" key="11">
    <source>
        <dbReference type="ARBA" id="ARBA00022840"/>
    </source>
</evidence>
<dbReference type="InterPro" id="IPR001482">
    <property type="entry name" value="T2SS/T4SS_dom"/>
</dbReference>
<keyword evidence="5 16" id="KW-0813">Transport</keyword>
<comment type="similarity">
    <text evidence="4 16">Belongs to the GSP E family.</text>
</comment>
<dbReference type="AlphaFoldDB" id="A0A379ZWD0"/>
<accession>A0A379ZWD0</accession>
<dbReference type="GO" id="GO:0008564">
    <property type="term" value="F:protein-exporting ATPase activity"/>
    <property type="evidence" value="ECO:0007669"/>
    <property type="project" value="UniProtKB-EC"/>
</dbReference>
<keyword evidence="13" id="KW-1278">Translocase</keyword>
<keyword evidence="8" id="KW-0479">Metal-binding</keyword>
<evidence type="ECO:0000256" key="9">
    <source>
        <dbReference type="ARBA" id="ARBA00022741"/>
    </source>
</evidence>
<evidence type="ECO:0000256" key="3">
    <source>
        <dbReference type="ARBA" id="ARBA00004533"/>
    </source>
</evidence>
<comment type="function">
    <text evidence="2 16">ATPase component of the type II secretion system required for the energy-dependent secretion of extracellular factors such as proteases and toxins from the periplasm. Acts as a molecular motor to provide the energy that is required for assembly of the pseudopilus and the extrusion of substrates generated in the cytoplasm.</text>
</comment>
<sequence>MNTPCLSYAWARQHHAVLTSEENQYTLWCRQDVGLATLAELARLLEADIPLCLLDENAFEQKLLEHYQQGNSNTQKTMDDLGKELDFYSLAQALPATQDLLDEQDDAPIIRLLNAMLSEAIKERASDIHIETYDSELVIRFRIDGVLKTILTPQHQLAALLTSRIKVMSKLDITEKRIPQDGRITLKIGGRAVDVRVSVLPTNHGERVVMRLLDKSSVSLDLARMGIRSVEFAALTRLVHQPHGVILVTGPTGSGKSTTLYALLMQINDGNRNIMTIEDPVEFELKGISQTQVNTRVDMTFARGLRALLRQDPDVVLLGEIRDTETAHIAVQASLTGHLVLSTLHTNTAIGAITRLRDMGIEPFLLASSLTGILAQRLVRKLCPHCRQAYVLSAEQALSLQLSVEIEQVAWRPIGCEKCNGLGYRGRLGIHELLLIDDAIRKAIHLGSSEQEIEQLCGHARHTLRQDGARKLLTGETSIEEVLRVTGGDHCGEV</sequence>
<dbReference type="CDD" id="cd01129">
    <property type="entry name" value="PulE-GspE-like"/>
    <property type="match status" value="1"/>
</dbReference>
<dbReference type="InterPro" id="IPR037257">
    <property type="entry name" value="T2SS_E_N_sf"/>
</dbReference>
<dbReference type="Pfam" id="PF22341">
    <property type="entry name" value="GSPE_N1E"/>
    <property type="match status" value="1"/>
</dbReference>
<keyword evidence="11 16" id="KW-0067">ATP-binding</keyword>
<dbReference type="SUPFAM" id="SSF52540">
    <property type="entry name" value="P-loop containing nucleoside triphosphate hydrolases"/>
    <property type="match status" value="1"/>
</dbReference>
<organism evidence="18 19">
    <name type="scientific">Serratia quinivorans</name>
    <dbReference type="NCBI Taxonomy" id="137545"/>
    <lineage>
        <taxon>Bacteria</taxon>
        <taxon>Pseudomonadati</taxon>
        <taxon>Pseudomonadota</taxon>
        <taxon>Gammaproteobacteria</taxon>
        <taxon>Enterobacterales</taxon>
        <taxon>Yersiniaceae</taxon>
        <taxon>Serratia</taxon>
    </lineage>
</organism>
<dbReference type="GO" id="GO:0015628">
    <property type="term" value="P:protein secretion by the type II secretion system"/>
    <property type="evidence" value="ECO:0007669"/>
    <property type="project" value="UniProtKB-UniRule"/>
</dbReference>
<dbReference type="Gene3D" id="3.40.50.300">
    <property type="entry name" value="P-loop containing nucleotide triphosphate hydrolases"/>
    <property type="match status" value="1"/>
</dbReference>
<dbReference type="Gene3D" id="3.30.300.160">
    <property type="entry name" value="Type II secretion system, protein E, N-terminal domain"/>
    <property type="match status" value="1"/>
</dbReference>
<evidence type="ECO:0000256" key="13">
    <source>
        <dbReference type="ARBA" id="ARBA00022967"/>
    </source>
</evidence>
<dbReference type="SUPFAM" id="SSF160246">
    <property type="entry name" value="EspE N-terminal domain-like"/>
    <property type="match status" value="1"/>
</dbReference>
<evidence type="ECO:0000256" key="7">
    <source>
        <dbReference type="ARBA" id="ARBA00022519"/>
    </source>
</evidence>
<evidence type="ECO:0000256" key="14">
    <source>
        <dbReference type="ARBA" id="ARBA00023136"/>
    </source>
</evidence>
<keyword evidence="14" id="KW-0472">Membrane</keyword>
<dbReference type="Pfam" id="PF00437">
    <property type="entry name" value="T2SSE"/>
    <property type="match status" value="1"/>
</dbReference>
<evidence type="ECO:0000256" key="10">
    <source>
        <dbReference type="ARBA" id="ARBA00022833"/>
    </source>
</evidence>
<evidence type="ECO:0000313" key="19">
    <source>
        <dbReference type="Proteomes" id="UP000255529"/>
    </source>
</evidence>
<evidence type="ECO:0000256" key="2">
    <source>
        <dbReference type="ARBA" id="ARBA00003288"/>
    </source>
</evidence>
<dbReference type="PROSITE" id="PS00662">
    <property type="entry name" value="T2SP_E"/>
    <property type="match status" value="1"/>
</dbReference>
<dbReference type="SMART" id="SM00382">
    <property type="entry name" value="AAA"/>
    <property type="match status" value="1"/>
</dbReference>
<dbReference type="InterPro" id="IPR054757">
    <property type="entry name" value="GSPE_N1E"/>
</dbReference>
<evidence type="ECO:0000256" key="4">
    <source>
        <dbReference type="ARBA" id="ARBA00006611"/>
    </source>
</evidence>
<evidence type="ECO:0000256" key="5">
    <source>
        <dbReference type="ARBA" id="ARBA00022448"/>
    </source>
</evidence>
<comment type="catalytic activity">
    <reaction evidence="15">
        <text>ATP + H2O + cellular proteinSide 1 = ADP + phosphate + cellular proteinSide 2.</text>
        <dbReference type="EC" id="7.4.2.8"/>
    </reaction>
</comment>
<evidence type="ECO:0000256" key="12">
    <source>
        <dbReference type="ARBA" id="ARBA00022927"/>
    </source>
</evidence>
<protein>
    <recommendedName>
        <fullName evidence="16">Type II secretion system protein E</fullName>
        <shortName evidence="16">T2SS protein E</shortName>
    </recommendedName>
    <alternativeName>
        <fullName evidence="16">Type II traffic warden ATPase</fullName>
    </alternativeName>
</protein>
<dbReference type="NCBIfam" id="TIGR02533">
    <property type="entry name" value="type_II_gspE"/>
    <property type="match status" value="1"/>
</dbReference>
<gene>
    <name evidence="18" type="primary">epsE_1</name>
    <name evidence="18" type="ORF">NCTC11544_03002</name>
</gene>
<keyword evidence="6" id="KW-1003">Cell membrane</keyword>
<keyword evidence="7" id="KW-0997">Cell inner membrane</keyword>
<dbReference type="Proteomes" id="UP000255529">
    <property type="component" value="Unassembled WGS sequence"/>
</dbReference>
<evidence type="ECO:0000256" key="15">
    <source>
        <dbReference type="ARBA" id="ARBA00034006"/>
    </source>
</evidence>
<dbReference type="PANTHER" id="PTHR30258:SF27">
    <property type="entry name" value="BACTERIOPHAGE ADSORPTION PROTEIN B-RELATED"/>
    <property type="match status" value="1"/>
</dbReference>